<accession>A0A9X0AHR7</accession>
<protein>
    <submittedName>
        <fullName evidence="1">Uncharacterized protein</fullName>
    </submittedName>
</protein>
<gene>
    <name evidence="1" type="ORF">OCU04_008288</name>
</gene>
<reference evidence="1" key="1">
    <citation type="submission" date="2022-11" db="EMBL/GenBank/DDBJ databases">
        <title>Genome Resource of Sclerotinia nivalis Strain SnTB1, a Plant Pathogen Isolated from American Ginseng.</title>
        <authorList>
            <person name="Fan S."/>
        </authorList>
    </citation>
    <scope>NUCLEOTIDE SEQUENCE</scope>
    <source>
        <strain evidence="1">SnTB1</strain>
    </source>
</reference>
<evidence type="ECO:0000313" key="1">
    <source>
        <dbReference type="EMBL" id="KAJ8063044.1"/>
    </source>
</evidence>
<comment type="caution">
    <text evidence="1">The sequence shown here is derived from an EMBL/GenBank/DDBJ whole genome shotgun (WGS) entry which is preliminary data.</text>
</comment>
<evidence type="ECO:0000313" key="2">
    <source>
        <dbReference type="Proteomes" id="UP001152300"/>
    </source>
</evidence>
<sequence>YNLFHKFRCTEGSLHTGTRFFGSPERISSIIASQPDQRNLASSLVQHIYTPFSSTSFRVVLTAFNRKKFFDASVLDLRIRDSSKSSLSPCLKLIKLLMPSTKRSDGILSRRLMWIGRCHGKVHVALIYLVLVVSLLERTE</sequence>
<proteinExistence type="predicted"/>
<dbReference type="AlphaFoldDB" id="A0A9X0AHR7"/>
<dbReference type="EMBL" id="JAPEIS010000009">
    <property type="protein sequence ID" value="KAJ8063044.1"/>
    <property type="molecule type" value="Genomic_DNA"/>
</dbReference>
<organism evidence="1 2">
    <name type="scientific">Sclerotinia nivalis</name>
    <dbReference type="NCBI Taxonomy" id="352851"/>
    <lineage>
        <taxon>Eukaryota</taxon>
        <taxon>Fungi</taxon>
        <taxon>Dikarya</taxon>
        <taxon>Ascomycota</taxon>
        <taxon>Pezizomycotina</taxon>
        <taxon>Leotiomycetes</taxon>
        <taxon>Helotiales</taxon>
        <taxon>Sclerotiniaceae</taxon>
        <taxon>Sclerotinia</taxon>
    </lineage>
</organism>
<keyword evidence="2" id="KW-1185">Reference proteome</keyword>
<dbReference type="Proteomes" id="UP001152300">
    <property type="component" value="Unassembled WGS sequence"/>
</dbReference>
<feature type="non-terminal residue" evidence="1">
    <location>
        <position position="1"/>
    </location>
</feature>
<name>A0A9X0AHR7_9HELO</name>